<evidence type="ECO:0000313" key="4">
    <source>
        <dbReference type="EMBL" id="PHT89431.1"/>
    </source>
</evidence>
<evidence type="ECO:0000256" key="3">
    <source>
        <dbReference type="SAM" id="Coils"/>
    </source>
</evidence>
<keyword evidence="5" id="KW-1185">Reference proteome</keyword>
<evidence type="ECO:0000256" key="2">
    <source>
        <dbReference type="ARBA" id="ARBA00023054"/>
    </source>
</evidence>
<dbReference type="Pfam" id="PF05701">
    <property type="entry name" value="WEMBL"/>
    <property type="match status" value="1"/>
</dbReference>
<dbReference type="PANTHER" id="PTHR32054:SF31">
    <property type="entry name" value="PROTEIN WEAK CHLOROPLAST MOVEMENT UNDER BLUE LIGHT 1"/>
    <property type="match status" value="1"/>
</dbReference>
<dbReference type="Proteomes" id="UP000222542">
    <property type="component" value="Unassembled WGS sequence"/>
</dbReference>
<reference evidence="4 5" key="1">
    <citation type="journal article" date="2014" name="Nat. Genet.">
        <title>Genome sequence of the hot pepper provides insights into the evolution of pungency in Capsicum species.</title>
        <authorList>
            <person name="Kim S."/>
            <person name="Park M."/>
            <person name="Yeom S.I."/>
            <person name="Kim Y.M."/>
            <person name="Lee J.M."/>
            <person name="Lee H.A."/>
            <person name="Seo E."/>
            <person name="Choi J."/>
            <person name="Cheong K."/>
            <person name="Kim K.T."/>
            <person name="Jung K."/>
            <person name="Lee G.W."/>
            <person name="Oh S.K."/>
            <person name="Bae C."/>
            <person name="Kim S.B."/>
            <person name="Lee H.Y."/>
            <person name="Kim S.Y."/>
            <person name="Kim M.S."/>
            <person name="Kang B.C."/>
            <person name="Jo Y.D."/>
            <person name="Yang H.B."/>
            <person name="Jeong H.J."/>
            <person name="Kang W.H."/>
            <person name="Kwon J.K."/>
            <person name="Shin C."/>
            <person name="Lim J.Y."/>
            <person name="Park J.H."/>
            <person name="Huh J.H."/>
            <person name="Kim J.S."/>
            <person name="Kim B.D."/>
            <person name="Cohen O."/>
            <person name="Paran I."/>
            <person name="Suh M.C."/>
            <person name="Lee S.B."/>
            <person name="Kim Y.K."/>
            <person name="Shin Y."/>
            <person name="Noh S.J."/>
            <person name="Park J."/>
            <person name="Seo Y.S."/>
            <person name="Kwon S.Y."/>
            <person name="Kim H.A."/>
            <person name="Park J.M."/>
            <person name="Kim H.J."/>
            <person name="Choi S.B."/>
            <person name="Bosland P.W."/>
            <person name="Reeves G."/>
            <person name="Jo S.H."/>
            <person name="Lee B.W."/>
            <person name="Cho H.T."/>
            <person name="Choi H.S."/>
            <person name="Lee M.S."/>
            <person name="Yu Y."/>
            <person name="Do Choi Y."/>
            <person name="Park B.S."/>
            <person name="van Deynze A."/>
            <person name="Ashrafi H."/>
            <person name="Hill T."/>
            <person name="Kim W.T."/>
            <person name="Pai H.S."/>
            <person name="Ahn H.K."/>
            <person name="Yeam I."/>
            <person name="Giovannoni J.J."/>
            <person name="Rose J.K."/>
            <person name="Sorensen I."/>
            <person name="Lee S.J."/>
            <person name="Kim R.W."/>
            <person name="Choi I.Y."/>
            <person name="Choi B.S."/>
            <person name="Lim J.S."/>
            <person name="Lee Y.H."/>
            <person name="Choi D."/>
        </authorList>
    </citation>
    <scope>NUCLEOTIDE SEQUENCE [LARGE SCALE GENOMIC DNA]</scope>
    <source>
        <strain evidence="5">cv. CM334</strain>
    </source>
</reference>
<feature type="coiled-coil region" evidence="3">
    <location>
        <begin position="61"/>
        <end position="105"/>
    </location>
</feature>
<keyword evidence="2 3" id="KW-0175">Coiled coil</keyword>
<protein>
    <submittedName>
        <fullName evidence="4">Uncharacterized protein</fullName>
    </submittedName>
</protein>
<dbReference type="PANTHER" id="PTHR32054">
    <property type="entry name" value="HEAVY CHAIN, PUTATIVE, EXPRESSED-RELATED-RELATED"/>
    <property type="match status" value="1"/>
</dbReference>
<organism evidence="4 5">
    <name type="scientific">Capsicum annuum</name>
    <name type="common">Capsicum pepper</name>
    <dbReference type="NCBI Taxonomy" id="4072"/>
    <lineage>
        <taxon>Eukaryota</taxon>
        <taxon>Viridiplantae</taxon>
        <taxon>Streptophyta</taxon>
        <taxon>Embryophyta</taxon>
        <taxon>Tracheophyta</taxon>
        <taxon>Spermatophyta</taxon>
        <taxon>Magnoliopsida</taxon>
        <taxon>eudicotyledons</taxon>
        <taxon>Gunneridae</taxon>
        <taxon>Pentapetalae</taxon>
        <taxon>asterids</taxon>
        <taxon>lamiids</taxon>
        <taxon>Solanales</taxon>
        <taxon>Solanaceae</taxon>
        <taxon>Solanoideae</taxon>
        <taxon>Capsiceae</taxon>
        <taxon>Capsicum</taxon>
    </lineage>
</organism>
<name>A0A2G3A5F7_CAPAN</name>
<sequence length="108" mass="12190">MEWGIVDNASIVAKAQLKVARARLEAAVSELQSAAHLEAKEHRVGVAMEREQDTIYWEKELKKAEEEFVRLNQKILSAKDHKAKLDTASSLLQDLNNNLAAYMESILK</sequence>
<dbReference type="EMBL" id="AYRZ02000002">
    <property type="protein sequence ID" value="PHT89431.1"/>
    <property type="molecule type" value="Genomic_DNA"/>
</dbReference>
<evidence type="ECO:0000256" key="1">
    <source>
        <dbReference type="ARBA" id="ARBA00005485"/>
    </source>
</evidence>
<accession>A0A2G3A5F7</accession>
<proteinExistence type="inferred from homology"/>
<evidence type="ECO:0000313" key="5">
    <source>
        <dbReference type="Proteomes" id="UP000222542"/>
    </source>
</evidence>
<dbReference type="AlphaFoldDB" id="A0A2G3A5F7"/>
<reference evidence="4 5" key="2">
    <citation type="journal article" date="2017" name="Genome Biol.">
        <title>New reference genome sequences of hot pepper reveal the massive evolution of plant disease-resistance genes by retroduplication.</title>
        <authorList>
            <person name="Kim S."/>
            <person name="Park J."/>
            <person name="Yeom S.I."/>
            <person name="Kim Y.M."/>
            <person name="Seo E."/>
            <person name="Kim K.T."/>
            <person name="Kim M.S."/>
            <person name="Lee J.M."/>
            <person name="Cheong K."/>
            <person name="Shin H.S."/>
            <person name="Kim S.B."/>
            <person name="Han K."/>
            <person name="Lee J."/>
            <person name="Park M."/>
            <person name="Lee H.A."/>
            <person name="Lee H.Y."/>
            <person name="Lee Y."/>
            <person name="Oh S."/>
            <person name="Lee J.H."/>
            <person name="Choi E."/>
            <person name="Choi E."/>
            <person name="Lee S.E."/>
            <person name="Jeon J."/>
            <person name="Kim H."/>
            <person name="Choi G."/>
            <person name="Song H."/>
            <person name="Lee J."/>
            <person name="Lee S.C."/>
            <person name="Kwon J.K."/>
            <person name="Lee H.Y."/>
            <person name="Koo N."/>
            <person name="Hong Y."/>
            <person name="Kim R.W."/>
            <person name="Kang W.H."/>
            <person name="Huh J.H."/>
            <person name="Kang B.C."/>
            <person name="Yang T.J."/>
            <person name="Lee Y.H."/>
            <person name="Bennetzen J.L."/>
            <person name="Choi D."/>
        </authorList>
    </citation>
    <scope>NUCLEOTIDE SEQUENCE [LARGE SCALE GENOMIC DNA]</scope>
    <source>
        <strain evidence="5">cv. CM334</strain>
    </source>
</reference>
<gene>
    <name evidence="4" type="ORF">T459_04544</name>
</gene>
<dbReference type="Gramene" id="PHT89431">
    <property type="protein sequence ID" value="PHT89431"/>
    <property type="gene ID" value="T459_04544"/>
</dbReference>
<comment type="similarity">
    <text evidence="1">Belongs to the WEB family.</text>
</comment>
<dbReference type="STRING" id="4072.A0A2G3A5F7"/>
<comment type="caution">
    <text evidence="4">The sequence shown here is derived from an EMBL/GenBank/DDBJ whole genome shotgun (WGS) entry which is preliminary data.</text>
</comment>
<dbReference type="InterPro" id="IPR008545">
    <property type="entry name" value="Web"/>
</dbReference>